<dbReference type="Proteomes" id="UP001151088">
    <property type="component" value="Unassembled WGS sequence"/>
</dbReference>
<name>A0A9X2PFZ8_9HYPH</name>
<dbReference type="EMBL" id="JANTHZ010000010">
    <property type="protein sequence ID" value="MCS0497215.1"/>
    <property type="molecule type" value="Genomic_DNA"/>
</dbReference>
<sequence>MNLTRRRLLQSAAGAGAAGLVLSGGGGALAAEKERLSIVIQGFSLAIHIPEVIALREGLAELGYPEPKIDRIESMQVITQSIVAGSANAGDSDVVTAMLANSLGADVRLTGLVYNSTSQVFVVNADMIKSYDDFKNTSNAIALNSRGDFIYVLLSGVLNQHGINIDDTTIVEMGGSGSRMRALLSGRVAAVPVHFDQAATIVKQGNYKVLIEPWKAYKHWYSEAWLVPGKWVDDKENFRAIVDLNKATIQSFRRANKDYEYFAAGFRKYATVAKASEATDEELKPVWEKLSKDINAWPNDGEFKREYFEELIPVYEKAGAIKGKPDLNRFIDTRFVDQALQELG</sequence>
<feature type="domain" description="SsuA/THI5-like" evidence="1">
    <location>
        <begin position="78"/>
        <end position="234"/>
    </location>
</feature>
<evidence type="ECO:0000313" key="3">
    <source>
        <dbReference type="Proteomes" id="UP001151088"/>
    </source>
</evidence>
<dbReference type="PANTHER" id="PTHR30024">
    <property type="entry name" value="ALIPHATIC SULFONATES-BINDING PROTEIN-RELATED"/>
    <property type="match status" value="1"/>
</dbReference>
<dbReference type="Pfam" id="PF09084">
    <property type="entry name" value="NMT1"/>
    <property type="match status" value="1"/>
</dbReference>
<dbReference type="InterPro" id="IPR006311">
    <property type="entry name" value="TAT_signal"/>
</dbReference>
<organism evidence="2 3">
    <name type="scientific">Ancylobacter mangrovi</name>
    <dbReference type="NCBI Taxonomy" id="2972472"/>
    <lineage>
        <taxon>Bacteria</taxon>
        <taxon>Pseudomonadati</taxon>
        <taxon>Pseudomonadota</taxon>
        <taxon>Alphaproteobacteria</taxon>
        <taxon>Hyphomicrobiales</taxon>
        <taxon>Xanthobacteraceae</taxon>
        <taxon>Ancylobacter</taxon>
    </lineage>
</organism>
<reference evidence="2" key="1">
    <citation type="submission" date="2022-08" db="EMBL/GenBank/DDBJ databases">
        <authorList>
            <person name="Li F."/>
        </authorList>
    </citation>
    <scope>NUCLEOTIDE SEQUENCE</scope>
    <source>
        <strain evidence="2">MQZ15Z-1</strain>
    </source>
</reference>
<keyword evidence="3" id="KW-1185">Reference proteome</keyword>
<protein>
    <submittedName>
        <fullName evidence="2">ABC transporter substrate-binding protein</fullName>
    </submittedName>
</protein>
<dbReference type="Gene3D" id="3.40.190.10">
    <property type="entry name" value="Periplasmic binding protein-like II"/>
    <property type="match status" value="2"/>
</dbReference>
<evidence type="ECO:0000259" key="1">
    <source>
        <dbReference type="Pfam" id="PF09084"/>
    </source>
</evidence>
<dbReference type="SUPFAM" id="SSF53850">
    <property type="entry name" value="Periplasmic binding protein-like II"/>
    <property type="match status" value="1"/>
</dbReference>
<evidence type="ECO:0000313" key="2">
    <source>
        <dbReference type="EMBL" id="MCS0497215.1"/>
    </source>
</evidence>
<dbReference type="RefSeq" id="WP_258734367.1">
    <property type="nucleotide sequence ID" value="NZ_JANTHY010000011.1"/>
</dbReference>
<dbReference type="AlphaFoldDB" id="A0A9X2PFZ8"/>
<dbReference type="InterPro" id="IPR015168">
    <property type="entry name" value="SsuA/THI5"/>
</dbReference>
<dbReference type="PROSITE" id="PS51318">
    <property type="entry name" value="TAT"/>
    <property type="match status" value="1"/>
</dbReference>
<comment type="caution">
    <text evidence="2">The sequence shown here is derived from an EMBL/GenBank/DDBJ whole genome shotgun (WGS) entry which is preliminary data.</text>
</comment>
<proteinExistence type="predicted"/>
<gene>
    <name evidence="2" type="ORF">NVS89_19185</name>
</gene>
<accession>A0A9X2PFZ8</accession>